<feature type="domain" description="ABC1 atypical kinase-like" evidence="3">
    <location>
        <begin position="100"/>
        <end position="351"/>
    </location>
</feature>
<name>A0A0P6Y6Y1_9CHLR</name>
<dbReference type="PANTHER" id="PTHR10566">
    <property type="entry name" value="CHAPERONE-ACTIVITY OF BC1 COMPLEX CABC1 -RELATED"/>
    <property type="match status" value="1"/>
</dbReference>
<evidence type="ECO:0000256" key="2">
    <source>
        <dbReference type="SAM" id="Phobius"/>
    </source>
</evidence>
<comment type="caution">
    <text evidence="4">The sequence shown here is derived from an EMBL/GenBank/DDBJ whole genome shotgun (WGS) entry which is preliminary data.</text>
</comment>
<gene>
    <name evidence="4" type="ORF">SE18_21070</name>
</gene>
<evidence type="ECO:0000259" key="3">
    <source>
        <dbReference type="Pfam" id="PF03109"/>
    </source>
</evidence>
<reference evidence="4 5" key="1">
    <citation type="submission" date="2015-07" db="EMBL/GenBank/DDBJ databases">
        <title>Whole genome sequence of Herpetosiphon geysericola DSM 7119.</title>
        <authorList>
            <person name="Hemp J."/>
            <person name="Ward L.M."/>
            <person name="Pace L.A."/>
            <person name="Fischer W.W."/>
        </authorList>
    </citation>
    <scope>NUCLEOTIDE SEQUENCE [LARGE SCALE GENOMIC DNA]</scope>
    <source>
        <strain evidence="4 5">DSM 7119</strain>
    </source>
</reference>
<dbReference type="InterPro" id="IPR011009">
    <property type="entry name" value="Kinase-like_dom_sf"/>
</dbReference>
<accession>A0A0P6Y6Y1</accession>
<evidence type="ECO:0000313" key="4">
    <source>
        <dbReference type="EMBL" id="KPL81190.1"/>
    </source>
</evidence>
<dbReference type="SUPFAM" id="SSF56112">
    <property type="entry name" value="Protein kinase-like (PK-like)"/>
    <property type="match status" value="1"/>
</dbReference>
<dbReference type="Pfam" id="PF03109">
    <property type="entry name" value="ABC1"/>
    <property type="match status" value="1"/>
</dbReference>
<comment type="similarity">
    <text evidence="1">Belongs to the protein kinase superfamily. ADCK protein kinase family.</text>
</comment>
<keyword evidence="5" id="KW-1185">Reference proteome</keyword>
<feature type="transmembrane region" description="Helical" evidence="2">
    <location>
        <begin position="20"/>
        <end position="39"/>
    </location>
</feature>
<dbReference type="InterPro" id="IPR004147">
    <property type="entry name" value="ABC1_dom"/>
</dbReference>
<feature type="transmembrane region" description="Helical" evidence="2">
    <location>
        <begin position="542"/>
        <end position="559"/>
    </location>
</feature>
<dbReference type="OrthoDB" id="9795390at2"/>
<dbReference type="PATRIC" id="fig|70996.4.peg.2031"/>
<dbReference type="InterPro" id="IPR050154">
    <property type="entry name" value="UbiB_kinase"/>
</dbReference>
<evidence type="ECO:0000256" key="1">
    <source>
        <dbReference type="ARBA" id="ARBA00009670"/>
    </source>
</evidence>
<keyword evidence="2" id="KW-0472">Membrane</keyword>
<keyword evidence="2" id="KW-0812">Transmembrane</keyword>
<organism evidence="4 5">
    <name type="scientific">Herpetosiphon geysericola</name>
    <dbReference type="NCBI Taxonomy" id="70996"/>
    <lineage>
        <taxon>Bacteria</taxon>
        <taxon>Bacillati</taxon>
        <taxon>Chloroflexota</taxon>
        <taxon>Chloroflexia</taxon>
        <taxon>Herpetosiphonales</taxon>
        <taxon>Herpetosiphonaceae</taxon>
        <taxon>Herpetosiphon</taxon>
    </lineage>
</organism>
<sequence length="562" mass="64259">MSKTELVSLPNVPRRRRFFRVAWFFVRLVAHIIVWDLLLGRQFWFRWYADRTRIERYRRFSRRFRDLAIDLGGVMIKLGQFASTRVDVLPPEVVEDLIGLQDEVSPVPFGLIQATIEAELGQPLSQIFPHFERQPVAAASFGQVHFATLHGEQPIAIKIQRPQIEQFVAIDIAALRWVAGWMQYYGPIRRRTDLPALIEEFSRITLRELDYLSEAEHAERFRRNFAGNEHIYVPQIYREHSTERVLVMERIEGIKISEYAALDAAGIDRLELAEKLYLAYLQQCFTDGFFHADPHPGNLFVRPVGEPLANGKRAFVITFLDFGMVDAIPQHVMDGLATIAAGVVMREPQRMIDGARSIGVVMASANDQQLRQALEIWFSYTYGRTIRELQQIDVEGFVGGLSELLYDLPFQLPQSLLFLGRTVGIIGGVAAGLAPDFDIFSVTKPFALRFIREQTSGRDLRERVVNEGRELITDLSQIPRHAKQFYAKAAQGDLQVRTEIVKLERTTKRIERAFTRLTAGIAASALLISASILQTMHIDNPWMWWLAGGLLLWALLPRFKDN</sequence>
<protein>
    <recommendedName>
        <fullName evidence="3">ABC1 atypical kinase-like domain-containing protein</fullName>
    </recommendedName>
</protein>
<dbReference type="RefSeq" id="WP_054536442.1">
    <property type="nucleotide sequence ID" value="NZ_LGKP01000035.1"/>
</dbReference>
<keyword evidence="2" id="KW-1133">Transmembrane helix</keyword>
<proteinExistence type="inferred from homology"/>
<feature type="transmembrane region" description="Helical" evidence="2">
    <location>
        <begin position="513"/>
        <end position="536"/>
    </location>
</feature>
<evidence type="ECO:0000313" key="5">
    <source>
        <dbReference type="Proteomes" id="UP000050277"/>
    </source>
</evidence>
<dbReference type="Proteomes" id="UP000050277">
    <property type="component" value="Unassembled WGS sequence"/>
</dbReference>
<dbReference type="AlphaFoldDB" id="A0A0P6Y6Y1"/>
<dbReference type="CDD" id="cd05121">
    <property type="entry name" value="ABC1_ADCK3-like"/>
    <property type="match status" value="1"/>
</dbReference>
<dbReference type="PANTHER" id="PTHR10566:SF113">
    <property type="entry name" value="PROTEIN ACTIVITY OF BC1 COMPLEX KINASE 7, CHLOROPLASTIC"/>
    <property type="match status" value="1"/>
</dbReference>
<dbReference type="STRING" id="70996.SE18_21070"/>
<dbReference type="EMBL" id="LGKP01000035">
    <property type="protein sequence ID" value="KPL81190.1"/>
    <property type="molecule type" value="Genomic_DNA"/>
</dbReference>